<evidence type="ECO:0000259" key="8">
    <source>
        <dbReference type="Pfam" id="PF03895"/>
    </source>
</evidence>
<dbReference type="SUPFAM" id="SSF54523">
    <property type="entry name" value="Pili subunits"/>
    <property type="match status" value="1"/>
</dbReference>
<evidence type="ECO:0000256" key="5">
    <source>
        <dbReference type="ARBA" id="ARBA00023136"/>
    </source>
</evidence>
<evidence type="ECO:0000313" key="10">
    <source>
        <dbReference type="Proteomes" id="UP000242372"/>
    </source>
</evidence>
<dbReference type="InterPro" id="IPR045584">
    <property type="entry name" value="Pilin-like"/>
</dbReference>
<evidence type="ECO:0000256" key="2">
    <source>
        <dbReference type="ARBA" id="ARBA00022452"/>
    </source>
</evidence>
<evidence type="ECO:0000256" key="1">
    <source>
        <dbReference type="ARBA" id="ARBA00004442"/>
    </source>
</evidence>
<keyword evidence="10" id="KW-1185">Reference proteome</keyword>
<dbReference type="InterPro" id="IPR005594">
    <property type="entry name" value="YadA_C"/>
</dbReference>
<organism evidence="9 10">
    <name type="scientific">Erwinia phage vB_EamM-Bue1</name>
    <dbReference type="NCBI Taxonomy" id="2099338"/>
    <lineage>
        <taxon>Viruses</taxon>
        <taxon>Duplodnaviria</taxon>
        <taxon>Heunggongvirae</taxon>
        <taxon>Uroviricota</taxon>
        <taxon>Caudoviricetes</taxon>
        <taxon>Pantevenvirales</taxon>
        <taxon>Ackermannviridae</taxon>
        <taxon>Nezavisimistyvirus</taxon>
        <taxon>Nezavisimistyvirus bue1</taxon>
    </lineage>
</organism>
<feature type="region of interest" description="Disordered" evidence="7">
    <location>
        <begin position="375"/>
        <end position="394"/>
    </location>
</feature>
<dbReference type="SUPFAM" id="SSF57997">
    <property type="entry name" value="Tropomyosin"/>
    <property type="match status" value="1"/>
</dbReference>
<keyword evidence="2" id="KW-1134">Transmembrane beta strand</keyword>
<evidence type="ECO:0000256" key="4">
    <source>
        <dbReference type="ARBA" id="ARBA00022729"/>
    </source>
</evidence>
<sequence>MKMHKLVLAIAVTSALASTAANATFLLPTSYDKQQDVKIDKNASDIVSLQAKDGQLRKDIDTTYALANSKYTEAAGKNLERQVTDLQNNKVDKSVFSVDQARQDKAHAELNSKVDGYAAQGAAAYTELKGADAATNDRISGLVEQGTTAYNGLKDSIGADKVAQSERDAGQDTHINAVQDAAQAANEKGDANAVRLDGVDKRNDAQDTHINAVQDVASAADSRSQNNAVRLDGAEGAIRETNAQVAVTDARSINNAVRLDGAEGAIRQTNTVVTSQGNRITNVEKVQSQHTGMLANHESRITSNTSEIKKTQTVVNQHSDQLVNHETRITNNETNINSLSNEYYQFQDTYNYNNQVINNNMRSYSAQAVQQSKAYTDEQVGQLRGETKRDRAEDQKEYRSGIASVAAMSQIPVVPGERFTVGAGIGQFKDRTALAVGVGMNVSSRVQAKASVGFANGDDAVAAAGFGFGF</sequence>
<evidence type="ECO:0000313" key="9">
    <source>
        <dbReference type="EMBL" id="AVO22861.1"/>
    </source>
</evidence>
<accession>A0A2P1JU31</accession>
<dbReference type="Proteomes" id="UP000242372">
    <property type="component" value="Segment"/>
</dbReference>
<dbReference type="EMBL" id="MG973030">
    <property type="protein sequence ID" value="AVO22861.1"/>
    <property type="molecule type" value="Genomic_DNA"/>
</dbReference>
<keyword evidence="6" id="KW-0998">Cell outer membrane</keyword>
<keyword evidence="3" id="KW-0812">Transmembrane</keyword>
<feature type="compositionally biased region" description="Basic and acidic residues" evidence="7">
    <location>
        <begin position="385"/>
        <end position="394"/>
    </location>
</feature>
<evidence type="ECO:0000256" key="3">
    <source>
        <dbReference type="ARBA" id="ARBA00022692"/>
    </source>
</evidence>
<evidence type="ECO:0000256" key="7">
    <source>
        <dbReference type="SAM" id="MobiDB-lite"/>
    </source>
</evidence>
<dbReference type="KEGG" id="vg:55607810"/>
<proteinExistence type="predicted"/>
<dbReference type="RefSeq" id="YP_009837617.1">
    <property type="nucleotide sequence ID" value="NC_048702.1"/>
</dbReference>
<comment type="subcellular location">
    <subcellularLocation>
        <location evidence="1">Cell outer membrane</location>
    </subcellularLocation>
</comment>
<reference evidence="9 10" key="1">
    <citation type="submission" date="2018-02" db="EMBL/GenBank/DDBJ databases">
        <title>Complete Genome Sequences of Erwinia amylovora Phages vB_EamP-S2 and vB_EamM-Bue1.</title>
        <authorList>
            <person name="Knecht L.E."/>
        </authorList>
    </citation>
    <scope>NUCLEOTIDE SEQUENCE [LARGE SCALE GENOMIC DNA]</scope>
</reference>
<evidence type="ECO:0000256" key="6">
    <source>
        <dbReference type="ARBA" id="ARBA00023237"/>
    </source>
</evidence>
<name>A0A2P1JU31_9CAUD</name>
<keyword evidence="4" id="KW-0732">Signal</keyword>
<protein>
    <submittedName>
        <fullName evidence="9">STEC autoagglutinating adhesin</fullName>
    </submittedName>
</protein>
<dbReference type="GeneID" id="55607810"/>
<dbReference type="Pfam" id="PF03895">
    <property type="entry name" value="YadA_anchor"/>
    <property type="match status" value="1"/>
</dbReference>
<keyword evidence="5" id="KW-0472">Membrane</keyword>
<dbReference type="Gene3D" id="1.20.5.340">
    <property type="match status" value="1"/>
</dbReference>
<feature type="domain" description="Trimeric autotransporter adhesin YadA-like C-terminal membrane anchor" evidence="8">
    <location>
        <begin position="415"/>
        <end position="470"/>
    </location>
</feature>
<dbReference type="Gene3D" id="3.30.1300.30">
    <property type="entry name" value="GSPII I/J protein-like"/>
    <property type="match status" value="1"/>
</dbReference>